<gene>
    <name evidence="1" type="ORF">EVAR_14992_1</name>
</gene>
<sequence length="336" mass="38293">MAVKLYSRLRCERVLLQQLSRPIFESATSTVEPAYFRVLLQQLSRPIFESAISTVELAYFRECYFNIELAYFRECYFQQLSRPILESCTQQLSRPIFECYSTLSRPIFESATSTVEPAYFRAAGWPKHGSTTLKINNHYWYVSKGNRDQRGTLRCKFECLHMYGLPEKCADWQVLMGRNIAVVVGSPRLDPETSKVNLASKKVGVLNGPYNALSSSRSASNGTIAFNFIKRRSDHIWSAVVTSGLSHTSTTQQHLKEDNCREIHENTFNFPSTITLCRGRPRHVLLYRDDLVGVQPSCKAAAVFLRCSAYLQGFILLPECSHTPTLPAFRPLEPKH</sequence>
<organism evidence="1 2">
    <name type="scientific">Eumeta variegata</name>
    <name type="common">Bagworm moth</name>
    <name type="synonym">Eumeta japonica</name>
    <dbReference type="NCBI Taxonomy" id="151549"/>
    <lineage>
        <taxon>Eukaryota</taxon>
        <taxon>Metazoa</taxon>
        <taxon>Ecdysozoa</taxon>
        <taxon>Arthropoda</taxon>
        <taxon>Hexapoda</taxon>
        <taxon>Insecta</taxon>
        <taxon>Pterygota</taxon>
        <taxon>Neoptera</taxon>
        <taxon>Endopterygota</taxon>
        <taxon>Lepidoptera</taxon>
        <taxon>Glossata</taxon>
        <taxon>Ditrysia</taxon>
        <taxon>Tineoidea</taxon>
        <taxon>Psychidae</taxon>
        <taxon>Oiketicinae</taxon>
        <taxon>Eumeta</taxon>
    </lineage>
</organism>
<protein>
    <submittedName>
        <fullName evidence="1">Uncharacterized protein</fullName>
    </submittedName>
</protein>
<proteinExistence type="predicted"/>
<reference evidence="1 2" key="1">
    <citation type="journal article" date="2019" name="Commun. Biol.">
        <title>The bagworm genome reveals a unique fibroin gene that provides high tensile strength.</title>
        <authorList>
            <person name="Kono N."/>
            <person name="Nakamura H."/>
            <person name="Ohtoshi R."/>
            <person name="Tomita M."/>
            <person name="Numata K."/>
            <person name="Arakawa K."/>
        </authorList>
    </citation>
    <scope>NUCLEOTIDE SEQUENCE [LARGE SCALE GENOMIC DNA]</scope>
</reference>
<keyword evidence="2" id="KW-1185">Reference proteome</keyword>
<dbReference type="AlphaFoldDB" id="A0A4C1X5F8"/>
<name>A0A4C1X5F8_EUMVA</name>
<dbReference type="EMBL" id="BGZK01000750">
    <property type="protein sequence ID" value="GBP58991.1"/>
    <property type="molecule type" value="Genomic_DNA"/>
</dbReference>
<comment type="caution">
    <text evidence="1">The sequence shown here is derived from an EMBL/GenBank/DDBJ whole genome shotgun (WGS) entry which is preliminary data.</text>
</comment>
<accession>A0A4C1X5F8</accession>
<evidence type="ECO:0000313" key="2">
    <source>
        <dbReference type="Proteomes" id="UP000299102"/>
    </source>
</evidence>
<evidence type="ECO:0000313" key="1">
    <source>
        <dbReference type="EMBL" id="GBP58991.1"/>
    </source>
</evidence>
<dbReference type="Proteomes" id="UP000299102">
    <property type="component" value="Unassembled WGS sequence"/>
</dbReference>